<feature type="transmembrane region" description="Helical" evidence="7">
    <location>
        <begin position="276"/>
        <end position="294"/>
    </location>
</feature>
<accession>A0A6A2Y660</accession>
<dbReference type="GO" id="GO:0022857">
    <property type="term" value="F:transmembrane transporter activity"/>
    <property type="evidence" value="ECO:0007669"/>
    <property type="project" value="InterPro"/>
</dbReference>
<dbReference type="InterPro" id="IPR020846">
    <property type="entry name" value="MFS_dom"/>
</dbReference>
<gene>
    <name evidence="9" type="ORF">F3Y22_tig00111582pilonHSYRG01006</name>
</gene>
<evidence type="ECO:0000259" key="8">
    <source>
        <dbReference type="PROSITE" id="PS50850"/>
    </source>
</evidence>
<evidence type="ECO:0000313" key="9">
    <source>
        <dbReference type="EMBL" id="KAE8676755.1"/>
    </source>
</evidence>
<dbReference type="Pfam" id="PF00083">
    <property type="entry name" value="Sugar_tr"/>
    <property type="match status" value="1"/>
</dbReference>
<feature type="transmembrane region" description="Helical" evidence="7">
    <location>
        <begin position="164"/>
        <end position="186"/>
    </location>
</feature>
<dbReference type="SUPFAM" id="SSF103473">
    <property type="entry name" value="MFS general substrate transporter"/>
    <property type="match status" value="1"/>
</dbReference>
<dbReference type="PANTHER" id="PTHR48021">
    <property type="match status" value="1"/>
</dbReference>
<feature type="transmembrane region" description="Helical" evidence="7">
    <location>
        <begin position="139"/>
        <end position="158"/>
    </location>
</feature>
<name>A0A6A2Y660_HIBSY</name>
<dbReference type="InterPro" id="IPR005828">
    <property type="entry name" value="MFS_sugar_transport-like"/>
</dbReference>
<evidence type="ECO:0000256" key="1">
    <source>
        <dbReference type="ARBA" id="ARBA00004141"/>
    </source>
</evidence>
<keyword evidence="10" id="KW-1185">Reference proteome</keyword>
<evidence type="ECO:0000256" key="7">
    <source>
        <dbReference type="SAM" id="Phobius"/>
    </source>
</evidence>
<keyword evidence="3" id="KW-0762">Sugar transport</keyword>
<dbReference type="AlphaFoldDB" id="A0A6A2Y660"/>
<dbReference type="EMBL" id="VEPZ02001375">
    <property type="protein sequence ID" value="KAE8676755.1"/>
    <property type="molecule type" value="Genomic_DNA"/>
</dbReference>
<feature type="transmembrane region" description="Helical" evidence="7">
    <location>
        <begin position="7"/>
        <end position="27"/>
    </location>
</feature>
<evidence type="ECO:0000256" key="4">
    <source>
        <dbReference type="ARBA" id="ARBA00022692"/>
    </source>
</evidence>
<keyword evidence="5 7" id="KW-1133">Transmembrane helix</keyword>
<proteinExistence type="inferred from homology"/>
<organism evidence="9 10">
    <name type="scientific">Hibiscus syriacus</name>
    <name type="common">Rose of Sharon</name>
    <dbReference type="NCBI Taxonomy" id="106335"/>
    <lineage>
        <taxon>Eukaryota</taxon>
        <taxon>Viridiplantae</taxon>
        <taxon>Streptophyta</taxon>
        <taxon>Embryophyta</taxon>
        <taxon>Tracheophyta</taxon>
        <taxon>Spermatophyta</taxon>
        <taxon>Magnoliopsida</taxon>
        <taxon>eudicotyledons</taxon>
        <taxon>Gunneridae</taxon>
        <taxon>Pentapetalae</taxon>
        <taxon>rosids</taxon>
        <taxon>malvids</taxon>
        <taxon>Malvales</taxon>
        <taxon>Malvaceae</taxon>
        <taxon>Malvoideae</taxon>
        <taxon>Hibiscus</taxon>
    </lineage>
</organism>
<evidence type="ECO:0000256" key="2">
    <source>
        <dbReference type="ARBA" id="ARBA00010992"/>
    </source>
</evidence>
<comment type="subcellular location">
    <subcellularLocation>
        <location evidence="1">Membrane</location>
        <topology evidence="1">Multi-pass membrane protein</topology>
    </subcellularLocation>
</comment>
<dbReference type="PANTHER" id="PTHR48021:SF13">
    <property type="entry name" value="SUGAR TRANSPORTER ERD6-LIKE 7"/>
    <property type="match status" value="1"/>
</dbReference>
<dbReference type="Proteomes" id="UP000436088">
    <property type="component" value="Unassembled WGS sequence"/>
</dbReference>
<dbReference type="InterPro" id="IPR036259">
    <property type="entry name" value="MFS_trans_sf"/>
</dbReference>
<keyword evidence="3" id="KW-0813">Transport</keyword>
<feature type="transmembrane region" description="Helical" evidence="7">
    <location>
        <begin position="39"/>
        <end position="72"/>
    </location>
</feature>
<keyword evidence="6 7" id="KW-0472">Membrane</keyword>
<feature type="transmembrane region" description="Helical" evidence="7">
    <location>
        <begin position="84"/>
        <end position="105"/>
    </location>
</feature>
<dbReference type="PROSITE" id="PS50850">
    <property type="entry name" value="MFS"/>
    <property type="match status" value="1"/>
</dbReference>
<dbReference type="GO" id="GO:0016020">
    <property type="term" value="C:membrane"/>
    <property type="evidence" value="ECO:0007669"/>
    <property type="project" value="UniProtKB-SubCell"/>
</dbReference>
<evidence type="ECO:0000256" key="6">
    <source>
        <dbReference type="ARBA" id="ARBA00023136"/>
    </source>
</evidence>
<reference evidence="9" key="1">
    <citation type="submission" date="2019-09" db="EMBL/GenBank/DDBJ databases">
        <title>Draft genome information of white flower Hibiscus syriacus.</title>
        <authorList>
            <person name="Kim Y.-M."/>
        </authorList>
    </citation>
    <scope>NUCLEOTIDE SEQUENCE [LARGE SCALE GENOMIC DNA]</scope>
    <source>
        <strain evidence="9">YM2019G1</strain>
    </source>
</reference>
<keyword evidence="4 7" id="KW-0812">Transmembrane</keyword>
<feature type="transmembrane region" description="Helical" evidence="7">
    <location>
        <begin position="111"/>
        <end position="132"/>
    </location>
</feature>
<protein>
    <submittedName>
        <fullName evidence="9">Receptor-like kinase in in flowers 3</fullName>
    </submittedName>
</protein>
<feature type="domain" description="Major facilitator superfamily (MFS) profile" evidence="8">
    <location>
        <begin position="1"/>
        <end position="330"/>
    </location>
</feature>
<evidence type="ECO:0000313" key="10">
    <source>
        <dbReference type="Proteomes" id="UP000436088"/>
    </source>
</evidence>
<evidence type="ECO:0000256" key="3">
    <source>
        <dbReference type="ARBA" id="ARBA00022597"/>
    </source>
</evidence>
<sequence>MTINDDLSMTIVAFCGSFEFGSCAVFSSATPAEIMYSEFGSILIFGAGAITSGPAMRTATGFCVAGWLAIYFAKGALSLDIGRLATGYGLGIFSYVVPVFIAEIVPKNLRGALTAVNQLMICTGVSVSFIIGTVITWRTLTLTGLVPCAILLVGLFYIPETPRWLIGVGLMFFQQFGGISGIFFYVSNIFESADNGTSEPFELHPDCIWPQISPIIKVAIFVLKMSQESLPLPITAFFTTVIDKAGRKPVILISSTGLILSCILSGMAFYLKDHNLAPNSVPILSAAGILIFPINIKGVAGSLATLVNWFCGGAVTYSFNYLMSWISSGK</sequence>
<feature type="transmembrane region" description="Helical" evidence="7">
    <location>
        <begin position="250"/>
        <end position="270"/>
    </location>
</feature>
<comment type="caution">
    <text evidence="9">The sequence shown here is derived from an EMBL/GenBank/DDBJ whole genome shotgun (WGS) entry which is preliminary data.</text>
</comment>
<evidence type="ECO:0000256" key="5">
    <source>
        <dbReference type="ARBA" id="ARBA00022989"/>
    </source>
</evidence>
<dbReference type="InterPro" id="IPR050549">
    <property type="entry name" value="MFS_Trehalose_Transporter"/>
</dbReference>
<dbReference type="Gene3D" id="1.20.1250.20">
    <property type="entry name" value="MFS general substrate transporter like domains"/>
    <property type="match status" value="2"/>
</dbReference>
<comment type="similarity">
    <text evidence="2">Belongs to the major facilitator superfamily. Sugar transporter (TC 2.A.1.1) family.</text>
</comment>
<dbReference type="GO" id="GO:0016301">
    <property type="term" value="F:kinase activity"/>
    <property type="evidence" value="ECO:0007669"/>
    <property type="project" value="UniProtKB-KW"/>
</dbReference>
<feature type="transmembrane region" description="Helical" evidence="7">
    <location>
        <begin position="306"/>
        <end position="326"/>
    </location>
</feature>